<accession>A0ACB7RPM7</accession>
<dbReference type="Proteomes" id="UP000821845">
    <property type="component" value="Chromosome 8"/>
</dbReference>
<evidence type="ECO:0000313" key="2">
    <source>
        <dbReference type="Proteomes" id="UP000821845"/>
    </source>
</evidence>
<protein>
    <submittedName>
        <fullName evidence="1">Uncharacterized protein</fullName>
    </submittedName>
</protein>
<reference evidence="1" key="1">
    <citation type="submission" date="2020-05" db="EMBL/GenBank/DDBJ databases">
        <title>Large-scale comparative analyses of tick genomes elucidate their genetic diversity and vector capacities.</title>
        <authorList>
            <person name="Jia N."/>
            <person name="Wang J."/>
            <person name="Shi W."/>
            <person name="Du L."/>
            <person name="Sun Y."/>
            <person name="Zhan W."/>
            <person name="Jiang J."/>
            <person name="Wang Q."/>
            <person name="Zhang B."/>
            <person name="Ji P."/>
            <person name="Sakyi L.B."/>
            <person name="Cui X."/>
            <person name="Yuan T."/>
            <person name="Jiang B."/>
            <person name="Yang W."/>
            <person name="Lam T.T.-Y."/>
            <person name="Chang Q."/>
            <person name="Ding S."/>
            <person name="Wang X."/>
            <person name="Zhu J."/>
            <person name="Ruan X."/>
            <person name="Zhao L."/>
            <person name="Wei J."/>
            <person name="Que T."/>
            <person name="Du C."/>
            <person name="Cheng J."/>
            <person name="Dai P."/>
            <person name="Han X."/>
            <person name="Huang E."/>
            <person name="Gao Y."/>
            <person name="Liu J."/>
            <person name="Shao H."/>
            <person name="Ye R."/>
            <person name="Li L."/>
            <person name="Wei W."/>
            <person name="Wang X."/>
            <person name="Wang C."/>
            <person name="Yang T."/>
            <person name="Huo Q."/>
            <person name="Li W."/>
            <person name="Guo W."/>
            <person name="Chen H."/>
            <person name="Zhou L."/>
            <person name="Ni X."/>
            <person name="Tian J."/>
            <person name="Zhou Y."/>
            <person name="Sheng Y."/>
            <person name="Liu T."/>
            <person name="Pan Y."/>
            <person name="Xia L."/>
            <person name="Li J."/>
            <person name="Zhao F."/>
            <person name="Cao W."/>
        </authorList>
    </citation>
    <scope>NUCLEOTIDE SEQUENCE</scope>
    <source>
        <strain evidence="1">Hyas-2018</strain>
    </source>
</reference>
<evidence type="ECO:0000313" key="1">
    <source>
        <dbReference type="EMBL" id="KAH6924917.1"/>
    </source>
</evidence>
<dbReference type="EMBL" id="CM023488">
    <property type="protein sequence ID" value="KAH6924917.1"/>
    <property type="molecule type" value="Genomic_DNA"/>
</dbReference>
<comment type="caution">
    <text evidence="1">The sequence shown here is derived from an EMBL/GenBank/DDBJ whole genome shotgun (WGS) entry which is preliminary data.</text>
</comment>
<keyword evidence="2" id="KW-1185">Reference proteome</keyword>
<sequence>MTSLRSSRRHFMATCYRGRVETTYLVWFCLASIVVTLTVSVFLVMSFLSKATKMDDDGSVLNDISGDGGSGRFPPTSIIVPFTVQRSTTAISQIPVPPNALVCVVHEDFNRTSLAFPPDGLCDLTFFDSLLTQGGNTLAPPYQENFQFFLDTARQHGSTEYGVGFDYG</sequence>
<gene>
    <name evidence="1" type="ORF">HPB50_026422</name>
</gene>
<proteinExistence type="predicted"/>
<organism evidence="1 2">
    <name type="scientific">Hyalomma asiaticum</name>
    <name type="common">Tick</name>
    <dbReference type="NCBI Taxonomy" id="266040"/>
    <lineage>
        <taxon>Eukaryota</taxon>
        <taxon>Metazoa</taxon>
        <taxon>Ecdysozoa</taxon>
        <taxon>Arthropoda</taxon>
        <taxon>Chelicerata</taxon>
        <taxon>Arachnida</taxon>
        <taxon>Acari</taxon>
        <taxon>Parasitiformes</taxon>
        <taxon>Ixodida</taxon>
        <taxon>Ixodoidea</taxon>
        <taxon>Ixodidae</taxon>
        <taxon>Hyalomminae</taxon>
        <taxon>Hyalomma</taxon>
    </lineage>
</organism>
<name>A0ACB7RPM7_HYAAI</name>